<evidence type="ECO:0000313" key="2">
    <source>
        <dbReference type="EMBL" id="KLK89306.1"/>
    </source>
</evidence>
<dbReference type="PANTHER" id="PTHR36174">
    <property type="entry name" value="LIPID II:GLYCINE GLYCYLTRANSFERASE"/>
    <property type="match status" value="1"/>
</dbReference>
<organism evidence="2 3">
    <name type="scientific">Methanoculleus sediminis</name>
    <dbReference type="NCBI Taxonomy" id="1550566"/>
    <lineage>
        <taxon>Archaea</taxon>
        <taxon>Methanobacteriati</taxon>
        <taxon>Methanobacteriota</taxon>
        <taxon>Stenosarchaea group</taxon>
        <taxon>Methanomicrobia</taxon>
        <taxon>Methanomicrobiales</taxon>
        <taxon>Methanomicrobiaceae</taxon>
        <taxon>Methanoculleus</taxon>
    </lineage>
</organism>
<dbReference type="InterPro" id="IPR050644">
    <property type="entry name" value="PG_Glycine_Bridge_Synth"/>
</dbReference>
<dbReference type="PANTHER" id="PTHR36174:SF1">
    <property type="entry name" value="LIPID II:GLYCINE GLYCYLTRANSFERASE"/>
    <property type="match status" value="1"/>
</dbReference>
<dbReference type="AlphaFoldDB" id="A0A0H1R3F6"/>
<dbReference type="RefSeq" id="WP_048180475.1">
    <property type="nucleotide sequence ID" value="NZ_JXOJ01000001.1"/>
</dbReference>
<proteinExistence type="predicted"/>
<dbReference type="Proteomes" id="UP000035301">
    <property type="component" value="Unassembled WGS sequence"/>
</dbReference>
<evidence type="ECO:0000259" key="1">
    <source>
        <dbReference type="Pfam" id="PF13480"/>
    </source>
</evidence>
<keyword evidence="3" id="KW-1185">Reference proteome</keyword>
<sequence length="352" mass="39238">MVRIEVRRLHADELPAWDELVAASPQGTIFHSSDWLVRTASSLNRTPMILGCYEDGDLIGGCPLLLSNPYGLLRTASSAALLAPYGGIVTSGIESTKRRERELHANKIVASVCSHIARMRFAHVELVHSPWFEDIRWFTRNGWDAKVYYTYVLPTDGDVFSRISKNARRSINRAEKQGITAAKYFDAGAYWMLIVNTFEKQNARPPFTKKHLFSMLDVIREKNLGEMWVARTPSGEIAAAEVVVYDAKTVHRWSAASAEEHLSTGAPSLLLGEVIAHAAERNYPSINLMAGNMANLSAFIATFNPDLVPYYGVESSGIRYGILRSVNRCMRGMASRIARPAPQCRNDRSFEG</sequence>
<protein>
    <recommendedName>
        <fullName evidence="1">BioF2-like acetyltransferase domain-containing protein</fullName>
    </recommendedName>
</protein>
<gene>
    <name evidence="2" type="ORF">SZ63_02455</name>
</gene>
<accession>A0A0H1R3F6</accession>
<dbReference type="STRING" id="1550566.SZ63_02455"/>
<evidence type="ECO:0000313" key="3">
    <source>
        <dbReference type="Proteomes" id="UP000035301"/>
    </source>
</evidence>
<comment type="caution">
    <text evidence="2">The sequence shown here is derived from an EMBL/GenBank/DDBJ whole genome shotgun (WGS) entry which is preliminary data.</text>
</comment>
<reference evidence="2 3" key="1">
    <citation type="journal article" date="2015" name="Int. J. Syst. Evol. Microbiol.">
        <title>Methanoculleus sediminis sp. nov., a methanogen from sediments near a submarine mud volcano.</title>
        <authorList>
            <person name="Chen S.C."/>
            <person name="Chen M.F."/>
            <person name="Lai M.C."/>
            <person name="Weng C.Y."/>
            <person name="Wu S.Y."/>
            <person name="Lin S."/>
            <person name="Yang T.F."/>
            <person name="Chen P.C."/>
        </authorList>
    </citation>
    <scope>NUCLEOTIDE SEQUENCE [LARGE SCALE GENOMIC DNA]</scope>
    <source>
        <strain evidence="2 3">S3Fa</strain>
    </source>
</reference>
<feature type="domain" description="BioF2-like acetyltransferase" evidence="1">
    <location>
        <begin position="163"/>
        <end position="293"/>
    </location>
</feature>
<name>A0A0H1R3F6_9EURY</name>
<dbReference type="EMBL" id="JXOJ01000001">
    <property type="protein sequence ID" value="KLK89306.1"/>
    <property type="molecule type" value="Genomic_DNA"/>
</dbReference>
<dbReference type="SUPFAM" id="SSF55729">
    <property type="entry name" value="Acyl-CoA N-acyltransferases (Nat)"/>
    <property type="match status" value="1"/>
</dbReference>
<dbReference type="PATRIC" id="fig|1550566.3.peg.522"/>
<dbReference type="InterPro" id="IPR038740">
    <property type="entry name" value="BioF2-like_GNAT_dom"/>
</dbReference>
<dbReference type="Gene3D" id="3.40.630.30">
    <property type="match status" value="1"/>
</dbReference>
<dbReference type="Pfam" id="PF13480">
    <property type="entry name" value="Acetyltransf_6"/>
    <property type="match status" value="1"/>
</dbReference>
<dbReference type="OrthoDB" id="140543at2157"/>
<dbReference type="InterPro" id="IPR016181">
    <property type="entry name" value="Acyl_CoA_acyltransferase"/>
</dbReference>